<proteinExistence type="predicted"/>
<gene>
    <name evidence="2" type="ORF">SAMN05216201_1077</name>
</gene>
<feature type="chain" id="PRO_5017221800" description="Collagenase NC10 and Endostatin" evidence="1">
    <location>
        <begin position="26"/>
        <end position="217"/>
    </location>
</feature>
<dbReference type="STRING" id="915471.SAMN05216201_1077"/>
<dbReference type="AlphaFoldDB" id="A0A1H6XXH6"/>
<dbReference type="OrthoDB" id="3078267at2"/>
<keyword evidence="3" id="KW-1185">Reference proteome</keyword>
<dbReference type="InterPro" id="IPR016187">
    <property type="entry name" value="CTDL_fold"/>
</dbReference>
<dbReference type="SUPFAM" id="SSF56436">
    <property type="entry name" value="C-type lectin-like"/>
    <property type="match status" value="1"/>
</dbReference>
<keyword evidence="1" id="KW-0732">Signal</keyword>
<dbReference type="RefSeq" id="WP_090310449.1">
    <property type="nucleotide sequence ID" value="NZ_FNZE01000007.1"/>
</dbReference>
<evidence type="ECO:0000256" key="1">
    <source>
        <dbReference type="SAM" id="SignalP"/>
    </source>
</evidence>
<protein>
    <recommendedName>
        <fullName evidence="4">Collagenase NC10 and Endostatin</fullName>
    </recommendedName>
</protein>
<reference evidence="3" key="1">
    <citation type="submission" date="2016-10" db="EMBL/GenBank/DDBJ databases">
        <authorList>
            <person name="Varghese N."/>
            <person name="Submissions S."/>
        </authorList>
    </citation>
    <scope>NUCLEOTIDE SEQUENCE [LARGE SCALE GENOMIC DNA]</scope>
    <source>
        <strain evidence="3">LMG 25967</strain>
    </source>
</reference>
<feature type="signal peptide" evidence="1">
    <location>
        <begin position="1"/>
        <end position="25"/>
    </location>
</feature>
<evidence type="ECO:0000313" key="3">
    <source>
        <dbReference type="Proteomes" id="UP000242930"/>
    </source>
</evidence>
<dbReference type="InterPro" id="IPR016186">
    <property type="entry name" value="C-type_lectin-like/link_sf"/>
</dbReference>
<accession>A0A1H6XXH6</accession>
<evidence type="ECO:0000313" key="2">
    <source>
        <dbReference type="EMBL" id="SEJ31487.1"/>
    </source>
</evidence>
<evidence type="ECO:0008006" key="4">
    <source>
        <dbReference type="Google" id="ProtNLM"/>
    </source>
</evidence>
<dbReference type="Gene3D" id="3.10.100.10">
    <property type="entry name" value="Mannose-Binding Protein A, subunit A"/>
    <property type="match status" value="1"/>
</dbReference>
<name>A0A1H6XXH6_9PSED</name>
<sequence length="217" mass="22373">MSSFHFNRRVALAVLAFSCSVAAQAEMTFFVTSTGMGKGADLGGLAGADAHCQQLAEAVGAGGHTWRAYLSASAADGQPAVHARERIGKGPWRNAKGVVVASDVVQLHGDNNLNKDTALDEHGMPVKGRGDQPNMHDILTGSKADGTAFVGDEDLTCANWTSSTTGAAMVGHHDRVGLDDSAPARSWNTSHPTRGGCSNEALASSGGAGLFYCFAAD</sequence>
<organism evidence="2 3">
    <name type="scientific">Pseudomonas linyingensis</name>
    <dbReference type="NCBI Taxonomy" id="915471"/>
    <lineage>
        <taxon>Bacteria</taxon>
        <taxon>Pseudomonadati</taxon>
        <taxon>Pseudomonadota</taxon>
        <taxon>Gammaproteobacteria</taxon>
        <taxon>Pseudomonadales</taxon>
        <taxon>Pseudomonadaceae</taxon>
        <taxon>Pseudomonas</taxon>
    </lineage>
</organism>
<dbReference type="Proteomes" id="UP000242930">
    <property type="component" value="Unassembled WGS sequence"/>
</dbReference>
<dbReference type="EMBL" id="FNZE01000007">
    <property type="protein sequence ID" value="SEJ31487.1"/>
    <property type="molecule type" value="Genomic_DNA"/>
</dbReference>